<evidence type="ECO:0000259" key="4">
    <source>
        <dbReference type="Pfam" id="PF00478"/>
    </source>
</evidence>
<dbReference type="RefSeq" id="WP_137450414.1">
    <property type="nucleotide sequence ID" value="NZ_SZZH01000003.1"/>
</dbReference>
<evidence type="ECO:0000256" key="1">
    <source>
        <dbReference type="ARBA" id="ARBA00005502"/>
    </source>
</evidence>
<protein>
    <submittedName>
        <fullName evidence="5">GuaB3 family IMP dehydrogenase-related protein</fullName>
    </submittedName>
</protein>
<feature type="domain" description="IMP dehydrogenase/GMP reductase" evidence="4">
    <location>
        <begin position="20"/>
        <end position="302"/>
    </location>
</feature>
<gene>
    <name evidence="5" type="ORF">FDO65_14670</name>
</gene>
<accession>A0A4V6CRT5</accession>
<dbReference type="InterPro" id="IPR005990">
    <property type="entry name" value="IMP_DH"/>
</dbReference>
<dbReference type="Pfam" id="PF00478">
    <property type="entry name" value="IMPDH"/>
    <property type="match status" value="1"/>
</dbReference>
<dbReference type="SUPFAM" id="SSF51412">
    <property type="entry name" value="Inosine monophosphate dehydrogenase (IMPDH)"/>
    <property type="match status" value="1"/>
</dbReference>
<comment type="similarity">
    <text evidence="1">Belongs to the IMPDH/GMPR family.</text>
</comment>
<evidence type="ECO:0000256" key="3">
    <source>
        <dbReference type="ARBA" id="ARBA00023027"/>
    </source>
</evidence>
<dbReference type="InterPro" id="IPR001093">
    <property type="entry name" value="IMP_DH_GMPRt"/>
</dbReference>
<name>A0A4V6CRT5_9ACTN</name>
<dbReference type="SMART" id="SM01240">
    <property type="entry name" value="IMPDH"/>
    <property type="match status" value="1"/>
</dbReference>
<dbReference type="NCBIfam" id="TIGR01304">
    <property type="entry name" value="IMP_DH_rel_2"/>
    <property type="match status" value="1"/>
</dbReference>
<dbReference type="GO" id="GO:0006183">
    <property type="term" value="P:GTP biosynthetic process"/>
    <property type="evidence" value="ECO:0007669"/>
    <property type="project" value="TreeGrafter"/>
</dbReference>
<dbReference type="InterPro" id="IPR005992">
    <property type="entry name" value="IMP_DH-rel2"/>
</dbReference>
<dbReference type="Gene3D" id="3.20.20.70">
    <property type="entry name" value="Aldolase class I"/>
    <property type="match status" value="1"/>
</dbReference>
<dbReference type="InterPro" id="IPR013785">
    <property type="entry name" value="Aldolase_TIM"/>
</dbReference>
<evidence type="ECO:0000256" key="2">
    <source>
        <dbReference type="ARBA" id="ARBA00023002"/>
    </source>
</evidence>
<evidence type="ECO:0000313" key="6">
    <source>
        <dbReference type="Proteomes" id="UP000306985"/>
    </source>
</evidence>
<organism evidence="5 6">
    <name type="scientific">Nakamurella flava</name>
    <dbReference type="NCBI Taxonomy" id="2576308"/>
    <lineage>
        <taxon>Bacteria</taxon>
        <taxon>Bacillati</taxon>
        <taxon>Actinomycetota</taxon>
        <taxon>Actinomycetes</taxon>
        <taxon>Nakamurellales</taxon>
        <taxon>Nakamurellaceae</taxon>
        <taxon>Nakamurella</taxon>
    </lineage>
</organism>
<dbReference type="EMBL" id="SZZH01000003">
    <property type="protein sequence ID" value="TKV58755.1"/>
    <property type="molecule type" value="Genomic_DNA"/>
</dbReference>
<evidence type="ECO:0000313" key="5">
    <source>
        <dbReference type="EMBL" id="TKV58755.1"/>
    </source>
</evidence>
<keyword evidence="2" id="KW-0560">Oxidoreductase</keyword>
<dbReference type="OrthoDB" id="9805398at2"/>
<dbReference type="GO" id="GO:0003938">
    <property type="term" value="F:IMP dehydrogenase activity"/>
    <property type="evidence" value="ECO:0007669"/>
    <property type="project" value="InterPro"/>
</dbReference>
<sequence>MPESVEFGMGRTARRAYDLSEVSIVPSRRTRSSSDVSTAWKIDAYRFEIPLITQPTDAIGSPAVAAEVNALGGLGVLDGEGLWSRHADPQRVLDELIETGISADDPDDLIRELQRVYSSPVQIDLLTEAVRTVANSGSGTTAVRLSPQNAAQLAGPAIAAGAELLVILGTIVSAEHVQRDGVALNLKSFISDLDVPVIVGGCTNYQTAVHLMRTGAAGVVVGHGEGSTSTTDEVLGIAVPMATAIADAAAARRAYLDETGGRYVHVIASGGMDSSADIAKAIACGADAVMLGEPLTWAASVPAQGWFWPTTAAHPILPRGFAAPCGPADVSMEQLLFGPALGADGRTNLFGALRRAMAKAGYSGLKEFQKVGLSLRA</sequence>
<reference evidence="5 6" key="1">
    <citation type="submission" date="2019-05" db="EMBL/GenBank/DDBJ databases">
        <title>Nakamurella sp. N5BH11, whole genome shotgun sequence.</title>
        <authorList>
            <person name="Tuo L."/>
        </authorList>
    </citation>
    <scope>NUCLEOTIDE SEQUENCE [LARGE SCALE GENOMIC DNA]</scope>
    <source>
        <strain evidence="5 6">N5BH11</strain>
    </source>
</reference>
<keyword evidence="3" id="KW-0520">NAD</keyword>
<dbReference type="PANTHER" id="PTHR11911">
    <property type="entry name" value="INOSINE-5-MONOPHOSPHATE DEHYDROGENASE RELATED"/>
    <property type="match status" value="1"/>
</dbReference>
<dbReference type="PANTHER" id="PTHR11911:SF85">
    <property type="entry name" value="INOSINE-5'-MONOPHOSPHATE DEHYDROGENASE"/>
    <property type="match status" value="1"/>
</dbReference>
<comment type="caution">
    <text evidence="5">The sequence shown here is derived from an EMBL/GenBank/DDBJ whole genome shotgun (WGS) entry which is preliminary data.</text>
</comment>
<keyword evidence="6" id="KW-1185">Reference proteome</keyword>
<dbReference type="AlphaFoldDB" id="A0A4V6CRT5"/>
<dbReference type="Proteomes" id="UP000306985">
    <property type="component" value="Unassembled WGS sequence"/>
</dbReference>
<proteinExistence type="inferred from homology"/>